<feature type="compositionally biased region" description="Polar residues" evidence="4">
    <location>
        <begin position="44"/>
        <end position="68"/>
    </location>
</feature>
<dbReference type="RefSeq" id="WP_124926069.1">
    <property type="nucleotide sequence ID" value="NZ_BMOH01000004.1"/>
</dbReference>
<proteinExistence type="inferred from homology"/>
<feature type="compositionally biased region" description="Polar residues" evidence="4">
    <location>
        <begin position="26"/>
        <end position="35"/>
    </location>
</feature>
<dbReference type="Gene3D" id="3.30.750.140">
    <property type="match status" value="1"/>
</dbReference>
<dbReference type="Proteomes" id="UP000267535">
    <property type="component" value="Unassembled WGS sequence"/>
</dbReference>
<dbReference type="GO" id="GO:0044780">
    <property type="term" value="P:bacterial-type flagellum assembly"/>
    <property type="evidence" value="ECO:0007669"/>
    <property type="project" value="InterPro"/>
</dbReference>
<keyword evidence="3" id="KW-1005">Bacterial flagellum biogenesis</keyword>
<gene>
    <name evidence="6" type="ORF">EHS89_10295</name>
</gene>
<comment type="similarity">
    <text evidence="2">Belongs to the FliK family.</text>
</comment>
<feature type="domain" description="Flagellar hook-length control protein-like C-terminal" evidence="5">
    <location>
        <begin position="536"/>
        <end position="618"/>
    </location>
</feature>
<dbReference type="InterPro" id="IPR001635">
    <property type="entry name" value="Flag_hook_Flik"/>
</dbReference>
<protein>
    <recommendedName>
        <fullName evidence="5">Flagellar hook-length control protein-like C-terminal domain-containing protein</fullName>
    </recommendedName>
</protein>
<feature type="region of interest" description="Disordered" evidence="4">
    <location>
        <begin position="606"/>
        <end position="659"/>
    </location>
</feature>
<evidence type="ECO:0000256" key="1">
    <source>
        <dbReference type="ARBA" id="ARBA00003944"/>
    </source>
</evidence>
<evidence type="ECO:0000313" key="6">
    <source>
        <dbReference type="EMBL" id="RRC99232.1"/>
    </source>
</evidence>
<dbReference type="GO" id="GO:0009424">
    <property type="term" value="C:bacterial-type flagellum hook"/>
    <property type="evidence" value="ECO:0007669"/>
    <property type="project" value="InterPro"/>
</dbReference>
<feature type="compositionally biased region" description="Polar residues" evidence="4">
    <location>
        <begin position="611"/>
        <end position="620"/>
    </location>
</feature>
<dbReference type="EMBL" id="RQXV01000005">
    <property type="protein sequence ID" value="RRC99232.1"/>
    <property type="molecule type" value="Genomic_DNA"/>
</dbReference>
<evidence type="ECO:0000313" key="7">
    <source>
        <dbReference type="Proteomes" id="UP000267535"/>
    </source>
</evidence>
<dbReference type="OrthoDB" id="1792985at2"/>
<feature type="region of interest" description="Disordered" evidence="4">
    <location>
        <begin position="23"/>
        <end position="108"/>
    </location>
</feature>
<sequence>MNQTLSAYAGAGSLLNIGTAAASEVGTKSTKSGTFPSFVESIKQAEQQQTSPDTVPSESGQRLPSTGESLPAAKATESAGQGAAVSEAVVTSEDMPRGSGGEQTSGQIDKPAEGQLAVNPVLQAAYNQASLTDGRAKDALAEIDRYRKADISVAVDSALRQLSNAKNGSGVELNKPLPAAQQVPVQVLQSSESSLNQGRFFSQQVISGGTQQSADPSVLRAESLAARGGSLTTMVDPRVAGSSIDNAAQLQSTLSDQRVVDKEGARPAVESSDQRLVQAAVQSVDELSKDQLASANGQVSDKAISADATNQGASATAEPSVSIAASNGIGSAQAVDQLAERVAEQVVEQAVEQRAEQATAQKNIVAASGDPAVASAMQSTARSEVERNAQTRGLSEGLEKPVVGIGSRNAAQESASQVINQATNAAVNPPGQQQTMTPGQSFSGVGANMGVNPADPNLTDAARQRIPQSVDDPLAKLAAQSLSSERADGRQESLLTSFSDSLAAAKTLRQASEPVQMVMPQGVRPGMPAWSQAVNDRVMLMSSRNGQFAEIQLDPPELGSLQVKLQVKNEQVSVVFNTPHGSVREALEQSMPRLKEMFEEQGLNLADSSVEDQSSGQQTDGESDDSAGYGGYAAADREDDVSGSEKMQQDSLALVDYYA</sequence>
<evidence type="ECO:0000256" key="2">
    <source>
        <dbReference type="ARBA" id="ARBA00009149"/>
    </source>
</evidence>
<name>A0A3P1SSS7_9GAMM</name>
<keyword evidence="7" id="KW-1185">Reference proteome</keyword>
<dbReference type="PRINTS" id="PR01007">
    <property type="entry name" value="FLGHOOKFLIK"/>
</dbReference>
<dbReference type="InterPro" id="IPR052563">
    <property type="entry name" value="FliK"/>
</dbReference>
<accession>A0A3P1SSS7</accession>
<dbReference type="PANTHER" id="PTHR37533:SF2">
    <property type="entry name" value="FLAGELLAR HOOK-LENGTH CONTROL PROTEIN"/>
    <property type="match status" value="1"/>
</dbReference>
<dbReference type="CDD" id="cd17470">
    <property type="entry name" value="T3SS_Flik_C"/>
    <property type="match status" value="1"/>
</dbReference>
<comment type="function">
    <text evidence="1">Controls the length of the flagellar hook.</text>
</comment>
<organism evidence="6 7">
    <name type="scientific">Amphritea balenae</name>
    <dbReference type="NCBI Taxonomy" id="452629"/>
    <lineage>
        <taxon>Bacteria</taxon>
        <taxon>Pseudomonadati</taxon>
        <taxon>Pseudomonadota</taxon>
        <taxon>Gammaproteobacteria</taxon>
        <taxon>Oceanospirillales</taxon>
        <taxon>Oceanospirillaceae</taxon>
        <taxon>Amphritea</taxon>
    </lineage>
</organism>
<dbReference type="InterPro" id="IPR021136">
    <property type="entry name" value="Flagellar_hook_control-like_C"/>
</dbReference>
<dbReference type="AlphaFoldDB" id="A0A3P1SSS7"/>
<evidence type="ECO:0000259" key="5">
    <source>
        <dbReference type="Pfam" id="PF02120"/>
    </source>
</evidence>
<evidence type="ECO:0000256" key="4">
    <source>
        <dbReference type="SAM" id="MobiDB-lite"/>
    </source>
</evidence>
<evidence type="ECO:0000256" key="3">
    <source>
        <dbReference type="ARBA" id="ARBA00022795"/>
    </source>
</evidence>
<dbReference type="Pfam" id="PF02120">
    <property type="entry name" value="Flg_hook"/>
    <property type="match status" value="1"/>
</dbReference>
<dbReference type="PANTHER" id="PTHR37533">
    <property type="entry name" value="FLAGELLAR HOOK-LENGTH CONTROL PROTEIN"/>
    <property type="match status" value="1"/>
</dbReference>
<dbReference type="InterPro" id="IPR038610">
    <property type="entry name" value="FliK-like_C_sf"/>
</dbReference>
<reference evidence="6 7" key="1">
    <citation type="submission" date="2018-11" db="EMBL/GenBank/DDBJ databases">
        <title>The draft genome sequence of Amphritea balenae JAMM 1525T.</title>
        <authorList>
            <person name="Fang Z."/>
            <person name="Zhang Y."/>
            <person name="Han X."/>
        </authorList>
    </citation>
    <scope>NUCLEOTIDE SEQUENCE [LARGE SCALE GENOMIC DNA]</scope>
    <source>
        <strain evidence="6 7">JAMM 1525</strain>
    </source>
</reference>
<comment type="caution">
    <text evidence="6">The sequence shown here is derived from an EMBL/GenBank/DDBJ whole genome shotgun (WGS) entry which is preliminary data.</text>
</comment>